<dbReference type="EMBL" id="JBHGVX010000002">
    <property type="protein sequence ID" value="KAL1799185.1"/>
    <property type="molecule type" value="Genomic_DNA"/>
</dbReference>
<evidence type="ECO:0000256" key="1">
    <source>
        <dbReference type="SAM" id="MobiDB-lite"/>
    </source>
</evidence>
<name>A0ABR3URU0_9PLEO</name>
<sequence length="190" mass="20738">MKPQLSPPATPTRTSKKPTIPIATTRAAPVSRSPRKAKLDASAKISQLSEMELRARNNIAIDEANDYEACATGAVEQVRGSLRSMSITPAPSNVGDCGTAAENVEMLADESDAESTVAIQRTKHGAGWNAWTQSRINGDRNTAKSRPNRPLVRDEEDDDDDDDDPDIRNAESYEIKKDGRWQSRTSSGRD</sequence>
<feature type="compositionally biased region" description="Acidic residues" evidence="1">
    <location>
        <begin position="154"/>
        <end position="165"/>
    </location>
</feature>
<dbReference type="Proteomes" id="UP001578633">
    <property type="component" value="Chromosome 2"/>
</dbReference>
<evidence type="ECO:0000313" key="3">
    <source>
        <dbReference type="Proteomes" id="UP001578633"/>
    </source>
</evidence>
<feature type="region of interest" description="Disordered" evidence="1">
    <location>
        <begin position="124"/>
        <end position="190"/>
    </location>
</feature>
<feature type="region of interest" description="Disordered" evidence="1">
    <location>
        <begin position="1"/>
        <end position="37"/>
    </location>
</feature>
<comment type="caution">
    <text evidence="2">The sequence shown here is derived from an EMBL/GenBank/DDBJ whole genome shotgun (WGS) entry which is preliminary data.</text>
</comment>
<dbReference type="GeneID" id="96083544"/>
<protein>
    <submittedName>
        <fullName evidence="2">Uncharacterized protein</fullName>
    </submittedName>
</protein>
<dbReference type="RefSeq" id="XP_069309769.1">
    <property type="nucleotide sequence ID" value="XM_069448474.1"/>
</dbReference>
<keyword evidence="3" id="KW-1185">Reference proteome</keyword>
<proteinExistence type="predicted"/>
<evidence type="ECO:0000313" key="2">
    <source>
        <dbReference type="EMBL" id="KAL1799185.1"/>
    </source>
</evidence>
<reference evidence="2 3" key="1">
    <citation type="submission" date="2024-09" db="EMBL/GenBank/DDBJ databases">
        <title>T2T genomes of carrot and Alternaria dauci and their utility for understanding host-pathogen interaction during carrot leaf blight disease.</title>
        <authorList>
            <person name="Liu W."/>
            <person name="Xu S."/>
            <person name="Ou C."/>
            <person name="Liu X."/>
            <person name="Zhuang F."/>
            <person name="Deng X.W."/>
        </authorList>
    </citation>
    <scope>NUCLEOTIDE SEQUENCE [LARGE SCALE GENOMIC DNA]</scope>
    <source>
        <strain evidence="2 3">A2016</strain>
    </source>
</reference>
<feature type="compositionally biased region" description="Pro residues" evidence="1">
    <location>
        <begin position="1"/>
        <end position="10"/>
    </location>
</feature>
<feature type="compositionally biased region" description="Basic and acidic residues" evidence="1">
    <location>
        <begin position="166"/>
        <end position="190"/>
    </location>
</feature>
<organism evidence="2 3">
    <name type="scientific">Alternaria dauci</name>
    <dbReference type="NCBI Taxonomy" id="48095"/>
    <lineage>
        <taxon>Eukaryota</taxon>
        <taxon>Fungi</taxon>
        <taxon>Dikarya</taxon>
        <taxon>Ascomycota</taxon>
        <taxon>Pezizomycotina</taxon>
        <taxon>Dothideomycetes</taxon>
        <taxon>Pleosporomycetidae</taxon>
        <taxon>Pleosporales</taxon>
        <taxon>Pleosporineae</taxon>
        <taxon>Pleosporaceae</taxon>
        <taxon>Alternaria</taxon>
        <taxon>Alternaria sect. Porri</taxon>
    </lineage>
</organism>
<accession>A0ABR3URU0</accession>
<gene>
    <name evidence="2" type="ORF">ACET3X_003222</name>
</gene>